<gene>
    <name evidence="1" type="ORF">CGL2_10961062</name>
</gene>
<accession>B6AQC6</accession>
<name>B6AQC6_9BACT</name>
<reference evidence="1" key="2">
    <citation type="journal article" date="2008" name="PLoS Biol.">
        <title>Population genomic analysis of strain variation in Leptospirillum group II bacteria involved in acid mine drainage formation.</title>
        <authorList>
            <person name="Simmons S.L."/>
            <person name="Dibartolo G."/>
            <person name="Denef V.J."/>
            <person name="Goltsman D.S."/>
            <person name="Thelen M.P."/>
            <person name="Banfield J.F."/>
        </authorList>
    </citation>
    <scope>NUCLEOTIDE SEQUENCE [LARGE SCALE GENOMIC DNA]</scope>
</reference>
<proteinExistence type="predicted"/>
<evidence type="ECO:0000313" key="1">
    <source>
        <dbReference type="EMBL" id="EDZ38447.1"/>
    </source>
</evidence>
<reference evidence="1" key="1">
    <citation type="journal article" date="2004" name="Nature">
        <title>Community structure and metabolism through reconstruction of microbial genomes from the environment.</title>
        <authorList>
            <person name="Tyson G.W."/>
            <person name="Chapman J."/>
            <person name="Hugenholtz P."/>
            <person name="Allen E.E."/>
            <person name="Ram R.J."/>
            <person name="Richardson P.M."/>
            <person name="Solovyev V.V."/>
            <person name="Rubin E.M."/>
            <person name="Rokhsar D.S."/>
            <person name="Banfield J.F."/>
        </authorList>
    </citation>
    <scope>NUCLEOTIDE SEQUENCE [LARGE SCALE GENOMIC DNA]</scope>
</reference>
<sequence length="67" mass="7748">MSGRRVPFPGFGQAPPWTGEDFFRTFSGEKKWNRICFSDDRHSKSNPLDKWAFGNRTVRVRGQEEAA</sequence>
<organism evidence="1">
    <name type="scientific">Leptospirillum sp. Group II '5-way CG'</name>
    <dbReference type="NCBI Taxonomy" id="419541"/>
    <lineage>
        <taxon>Bacteria</taxon>
        <taxon>Pseudomonadati</taxon>
        <taxon>Nitrospirota</taxon>
        <taxon>Nitrospiria</taxon>
        <taxon>Nitrospirales</taxon>
        <taxon>Nitrospiraceae</taxon>
        <taxon>Leptospirillum</taxon>
    </lineage>
</organism>
<dbReference type="EMBL" id="DS995261">
    <property type="protein sequence ID" value="EDZ38447.1"/>
    <property type="molecule type" value="Genomic_DNA"/>
</dbReference>
<protein>
    <submittedName>
        <fullName evidence="1">Uncharacterized protein</fullName>
    </submittedName>
</protein>
<dbReference type="AlphaFoldDB" id="B6AQC6"/>